<dbReference type="KEGG" id="gsn:YC6258_04363"/>
<dbReference type="GO" id="GO:0004049">
    <property type="term" value="F:anthranilate synthase activity"/>
    <property type="evidence" value="ECO:0007669"/>
    <property type="project" value="UniProtKB-EC"/>
</dbReference>
<dbReference type="PANTHER" id="PTHR11236:SF9">
    <property type="entry name" value="ANTHRANILATE SYNTHASE COMPONENT 1"/>
    <property type="match status" value="1"/>
</dbReference>
<dbReference type="EMBL" id="CP007142">
    <property type="protein sequence ID" value="AJQ96395.1"/>
    <property type="molecule type" value="Genomic_DNA"/>
</dbReference>
<dbReference type="HOGENOM" id="CLU_006493_9_3_6"/>
<evidence type="ECO:0000313" key="3">
    <source>
        <dbReference type="EMBL" id="AJQ96395.1"/>
    </source>
</evidence>
<dbReference type="InterPro" id="IPR006805">
    <property type="entry name" value="Anth_synth_I_N"/>
</dbReference>
<dbReference type="InterPro" id="IPR015890">
    <property type="entry name" value="Chorismate_C"/>
</dbReference>
<keyword evidence="4" id="KW-1185">Reference proteome</keyword>
<protein>
    <submittedName>
        <fullName evidence="3">Anthranilate/para-aminobenzoate synthase component I</fullName>
        <ecNumber evidence="3">4.1.3.27</ecNumber>
    </submittedName>
</protein>
<dbReference type="Pfam" id="PF04715">
    <property type="entry name" value="Anth_synt_I_N"/>
    <property type="match status" value="1"/>
</dbReference>
<accession>A0A0C5VAN4</accession>
<dbReference type="Proteomes" id="UP000032266">
    <property type="component" value="Chromosome"/>
</dbReference>
<evidence type="ECO:0000313" key="4">
    <source>
        <dbReference type="Proteomes" id="UP000032266"/>
    </source>
</evidence>
<dbReference type="STRING" id="1445510.YC6258_04363"/>
<dbReference type="PATRIC" id="fig|1445510.3.peg.4328"/>
<dbReference type="RefSeq" id="WP_044620228.1">
    <property type="nucleotide sequence ID" value="NZ_CP007142.1"/>
</dbReference>
<dbReference type="PANTHER" id="PTHR11236">
    <property type="entry name" value="AMINOBENZOATE/ANTHRANILATE SYNTHASE"/>
    <property type="match status" value="1"/>
</dbReference>
<dbReference type="InterPro" id="IPR019999">
    <property type="entry name" value="Anth_synth_I-like"/>
</dbReference>
<feature type="domain" description="Anthranilate synthase component I N-terminal" evidence="2">
    <location>
        <begin position="21"/>
        <end position="155"/>
    </location>
</feature>
<keyword evidence="3" id="KW-0456">Lyase</keyword>
<feature type="domain" description="Chorismate-utilising enzyme C-terminal" evidence="1">
    <location>
        <begin position="193"/>
        <end position="446"/>
    </location>
</feature>
<name>A0A0C5VAN4_9GAMM</name>
<evidence type="ECO:0000259" key="1">
    <source>
        <dbReference type="Pfam" id="PF00425"/>
    </source>
</evidence>
<dbReference type="PRINTS" id="PR00095">
    <property type="entry name" value="ANTSNTHASEI"/>
</dbReference>
<reference evidence="3 4" key="1">
    <citation type="submission" date="2014-01" db="EMBL/GenBank/DDBJ databases">
        <title>Full genme sequencing of cellulolytic bacterium Gynuella sunshinyii YC6258T gen. nov., sp. nov.</title>
        <authorList>
            <person name="Khan H."/>
            <person name="Chung E.J."/>
            <person name="Chung Y.R."/>
        </authorList>
    </citation>
    <scope>NUCLEOTIDE SEQUENCE [LARGE SCALE GENOMIC DNA]</scope>
    <source>
        <strain evidence="3 4">YC6258</strain>
    </source>
</reference>
<dbReference type="Gene3D" id="3.60.120.10">
    <property type="entry name" value="Anthranilate synthase"/>
    <property type="match status" value="1"/>
</dbReference>
<dbReference type="AlphaFoldDB" id="A0A0C5VAN4"/>
<organism evidence="3 4">
    <name type="scientific">Gynuella sunshinyii YC6258</name>
    <dbReference type="NCBI Taxonomy" id="1445510"/>
    <lineage>
        <taxon>Bacteria</taxon>
        <taxon>Pseudomonadati</taxon>
        <taxon>Pseudomonadota</taxon>
        <taxon>Gammaproteobacteria</taxon>
        <taxon>Oceanospirillales</taxon>
        <taxon>Saccharospirillaceae</taxon>
        <taxon>Gynuella</taxon>
    </lineage>
</organism>
<dbReference type="OrthoDB" id="9803598at2"/>
<proteinExistence type="predicted"/>
<evidence type="ECO:0000259" key="2">
    <source>
        <dbReference type="Pfam" id="PF04715"/>
    </source>
</evidence>
<dbReference type="GO" id="GO:0000162">
    <property type="term" value="P:L-tryptophan biosynthetic process"/>
    <property type="evidence" value="ECO:0007669"/>
    <property type="project" value="TreeGrafter"/>
</dbReference>
<gene>
    <name evidence="3" type="ORF">YC6258_04363</name>
</gene>
<dbReference type="Pfam" id="PF00425">
    <property type="entry name" value="Chorismate_bind"/>
    <property type="match status" value="1"/>
</dbReference>
<dbReference type="SUPFAM" id="SSF56322">
    <property type="entry name" value="ADC synthase"/>
    <property type="match status" value="1"/>
</dbReference>
<sequence>MAKSPPKIELPRKPKYQKITDDCDYFELFKKIDKQFESCFILESLGEESYVSRHTIIGFDPEQIIYAQEQQLHIADKQGNVETFSSDNPYYLLREIMPQDVLARQYAGGLVGYLGYDAMGYFEPSLTLKTNESFDAFKFGLYKDGLIYDKMTGELIYFYYHNSRIDLVKQLLEQPYDGNGPLQVIPNGDTMTREQHESAVLKVKQDIVDGKIFQCEVGFKKRFRLIGDTINIYERMREINPSPQMFYVKFAEQKIISASPELLFRVRQGEMETFPLAGTTRRGTTPQEDVQLARVLLNDPKEIAEHNMLVDLHRNDIGRVARFGTVKVRNLMDIKRYSHVQHISSEIVGIMAESEDMFSALASNFPAGTLTGAPKIEAMKIIDDLETDGRGPYGGAVGQFSFNGDCTFAIPIRTIFVNGENAYVQTCGGNVFDSNPADEYLEIQRKFAGTRSALEPYVPEQYKEFL</sequence>
<dbReference type="InterPro" id="IPR005801">
    <property type="entry name" value="ADC_synthase"/>
</dbReference>
<dbReference type="EC" id="4.1.3.27" evidence="3"/>